<comment type="similarity">
    <text evidence="1">Belongs to the universal stress protein A family.</text>
</comment>
<keyword evidence="4" id="KW-1185">Reference proteome</keyword>
<feature type="domain" description="UspA" evidence="2">
    <location>
        <begin position="160"/>
        <end position="298"/>
    </location>
</feature>
<dbReference type="PRINTS" id="PR01438">
    <property type="entry name" value="UNVRSLSTRESS"/>
</dbReference>
<feature type="domain" description="UspA" evidence="2">
    <location>
        <begin position="9"/>
        <end position="150"/>
    </location>
</feature>
<evidence type="ECO:0000313" key="3">
    <source>
        <dbReference type="EMBL" id="MFC6867764.1"/>
    </source>
</evidence>
<protein>
    <submittedName>
        <fullName evidence="3">Universal stress protein</fullName>
    </submittedName>
</protein>
<dbReference type="Pfam" id="PF00582">
    <property type="entry name" value="Usp"/>
    <property type="match status" value="2"/>
</dbReference>
<dbReference type="PANTHER" id="PTHR46553">
    <property type="entry name" value="ADENINE NUCLEOTIDE ALPHA HYDROLASES-LIKE SUPERFAMILY PROTEIN"/>
    <property type="match status" value="1"/>
</dbReference>
<dbReference type="InterPro" id="IPR014729">
    <property type="entry name" value="Rossmann-like_a/b/a_fold"/>
</dbReference>
<name>A0ABW2C0Y4_9PSEU</name>
<evidence type="ECO:0000259" key="2">
    <source>
        <dbReference type="Pfam" id="PF00582"/>
    </source>
</evidence>
<organism evidence="3 4">
    <name type="scientific">Haloechinothrix salitolerans</name>
    <dbReference type="NCBI Taxonomy" id="926830"/>
    <lineage>
        <taxon>Bacteria</taxon>
        <taxon>Bacillati</taxon>
        <taxon>Actinomycetota</taxon>
        <taxon>Actinomycetes</taxon>
        <taxon>Pseudonocardiales</taxon>
        <taxon>Pseudonocardiaceae</taxon>
        <taxon>Haloechinothrix</taxon>
    </lineage>
</organism>
<dbReference type="PANTHER" id="PTHR46553:SF3">
    <property type="entry name" value="ADENINE NUCLEOTIDE ALPHA HYDROLASES-LIKE SUPERFAMILY PROTEIN"/>
    <property type="match status" value="1"/>
</dbReference>
<dbReference type="InterPro" id="IPR006015">
    <property type="entry name" value="Universal_stress_UspA"/>
</dbReference>
<dbReference type="SUPFAM" id="SSF52402">
    <property type="entry name" value="Adenine nucleotide alpha hydrolases-like"/>
    <property type="match status" value="2"/>
</dbReference>
<gene>
    <name evidence="3" type="ORF">ACFQGD_11460</name>
</gene>
<dbReference type="RefSeq" id="WP_345400354.1">
    <property type="nucleotide sequence ID" value="NZ_BAABLA010000099.1"/>
</dbReference>
<dbReference type="EMBL" id="JBHSXX010000001">
    <property type="protein sequence ID" value="MFC6867764.1"/>
    <property type="molecule type" value="Genomic_DNA"/>
</dbReference>
<evidence type="ECO:0000313" key="4">
    <source>
        <dbReference type="Proteomes" id="UP001596337"/>
    </source>
</evidence>
<dbReference type="Proteomes" id="UP001596337">
    <property type="component" value="Unassembled WGS sequence"/>
</dbReference>
<evidence type="ECO:0000256" key="1">
    <source>
        <dbReference type="ARBA" id="ARBA00008791"/>
    </source>
</evidence>
<accession>A0ABW2C0Y4</accession>
<dbReference type="Gene3D" id="3.40.50.620">
    <property type="entry name" value="HUPs"/>
    <property type="match status" value="2"/>
</dbReference>
<sequence>MADTTAAHPIVAGIDGSTSALNAAKWAAREAALRETSLLLVHACDAPAVNPRSPVSLPRNYADALREYGDDWLRDAHTAVTAAVSDVAPDLEVHTAVEDGHPAEVLINAAASAQLVVLGSRGLGGFSSLLIGSVAVAVAGHAPCPVVVVRGEEGRSTARDPVVVGVDGSVPGDRALGFAFEVAALRDAPLVAVRAWTYATIETGWPAVPMEISDDDIAGNERRLLDQCLAPWQEKYPEVSAEGRVVRGRPVRTLLAEGAHAQLIVVGSRGRGALAGLGLGSVSQGLLHHADRPVAIVRVRP</sequence>
<proteinExistence type="inferred from homology"/>
<dbReference type="InterPro" id="IPR006016">
    <property type="entry name" value="UspA"/>
</dbReference>
<reference evidence="4" key="1">
    <citation type="journal article" date="2019" name="Int. J. Syst. Evol. Microbiol.">
        <title>The Global Catalogue of Microorganisms (GCM) 10K type strain sequencing project: providing services to taxonomists for standard genome sequencing and annotation.</title>
        <authorList>
            <consortium name="The Broad Institute Genomics Platform"/>
            <consortium name="The Broad Institute Genome Sequencing Center for Infectious Disease"/>
            <person name="Wu L."/>
            <person name="Ma J."/>
        </authorList>
    </citation>
    <scope>NUCLEOTIDE SEQUENCE [LARGE SCALE GENOMIC DNA]</scope>
    <source>
        <strain evidence="4">KCTC 32255</strain>
    </source>
</reference>
<comment type="caution">
    <text evidence="3">The sequence shown here is derived from an EMBL/GenBank/DDBJ whole genome shotgun (WGS) entry which is preliminary data.</text>
</comment>